<gene>
    <name evidence="1" type="ORF">BDV25DRAFT_139314</name>
</gene>
<evidence type="ECO:0000313" key="2">
    <source>
        <dbReference type="Proteomes" id="UP000325780"/>
    </source>
</evidence>
<accession>A0A5N6TX69</accession>
<dbReference type="AlphaFoldDB" id="A0A5N6TX69"/>
<name>A0A5N6TX69_ASPAV</name>
<dbReference type="Proteomes" id="UP000325780">
    <property type="component" value="Unassembled WGS sequence"/>
</dbReference>
<evidence type="ECO:0000313" key="1">
    <source>
        <dbReference type="EMBL" id="KAE8150973.1"/>
    </source>
</evidence>
<sequence length="406" mass="45543">MSLLSSFFNLFKTEPASYTVWRWKSSTNPMDSDTARLKTQASQLVAATKEVIDHKMLMWYHHDITGHAMNIAIFFPTCYVEWRFTRANGAQLLSRIARDLDLDYLDFVPVPGHDCRTFTRRELLDIFSNANPAGWLTDTAHKAAKTVPAGQLNNAIAITRWQLNRLRHFYGDDLETEMESLLQQANFGPRTKSWVITSGLAVAAVGSAMQAVITWRALQYRSALAELDELDGPTIAATVKAVAPWIALTGACVAVATTLPRRALNVLLLINDTSTRIDAEPEEITHGERYTMCPYIDDAVAEDGPCNSLEAGLYVYTKTTLFGMPFSFLGLARHHPLSPRGGHRPLLHRHGVSQYLVWRSKQRQDHRLEGPPSGRSVRLTVTARRIPSRSRTWSLSRFVGPPSVDR</sequence>
<organism evidence="1 2">
    <name type="scientific">Aspergillus avenaceus</name>
    <dbReference type="NCBI Taxonomy" id="36643"/>
    <lineage>
        <taxon>Eukaryota</taxon>
        <taxon>Fungi</taxon>
        <taxon>Dikarya</taxon>
        <taxon>Ascomycota</taxon>
        <taxon>Pezizomycotina</taxon>
        <taxon>Eurotiomycetes</taxon>
        <taxon>Eurotiomycetidae</taxon>
        <taxon>Eurotiales</taxon>
        <taxon>Aspergillaceae</taxon>
        <taxon>Aspergillus</taxon>
        <taxon>Aspergillus subgen. Circumdati</taxon>
    </lineage>
</organism>
<keyword evidence="2" id="KW-1185">Reference proteome</keyword>
<dbReference type="EMBL" id="ML742081">
    <property type="protein sequence ID" value="KAE8150973.1"/>
    <property type="molecule type" value="Genomic_DNA"/>
</dbReference>
<protein>
    <submittedName>
        <fullName evidence="1">Uncharacterized protein</fullName>
    </submittedName>
</protein>
<reference evidence="1 2" key="1">
    <citation type="submission" date="2019-04" db="EMBL/GenBank/DDBJ databases">
        <title>Friends and foes A comparative genomics study of 23 Aspergillus species from section Flavi.</title>
        <authorList>
            <consortium name="DOE Joint Genome Institute"/>
            <person name="Kjaerbolling I."/>
            <person name="Vesth T."/>
            <person name="Frisvad J.C."/>
            <person name="Nybo J.L."/>
            <person name="Theobald S."/>
            <person name="Kildgaard S."/>
            <person name="Isbrandt T."/>
            <person name="Kuo A."/>
            <person name="Sato A."/>
            <person name="Lyhne E.K."/>
            <person name="Kogle M.E."/>
            <person name="Wiebenga A."/>
            <person name="Kun R.S."/>
            <person name="Lubbers R.J."/>
            <person name="Makela M.R."/>
            <person name="Barry K."/>
            <person name="Chovatia M."/>
            <person name="Clum A."/>
            <person name="Daum C."/>
            <person name="Haridas S."/>
            <person name="He G."/>
            <person name="LaButti K."/>
            <person name="Lipzen A."/>
            <person name="Mondo S."/>
            <person name="Riley R."/>
            <person name="Salamov A."/>
            <person name="Simmons B.A."/>
            <person name="Magnuson J.K."/>
            <person name="Henrissat B."/>
            <person name="Mortensen U.H."/>
            <person name="Larsen T.O."/>
            <person name="Devries R.P."/>
            <person name="Grigoriev I.V."/>
            <person name="Machida M."/>
            <person name="Baker S.E."/>
            <person name="Andersen M.R."/>
        </authorList>
    </citation>
    <scope>NUCLEOTIDE SEQUENCE [LARGE SCALE GENOMIC DNA]</scope>
    <source>
        <strain evidence="1 2">IBT 18842</strain>
    </source>
</reference>
<proteinExistence type="predicted"/>